<dbReference type="Proteomes" id="UP001528823">
    <property type="component" value="Unassembled WGS sequence"/>
</dbReference>
<protein>
    <submittedName>
        <fullName evidence="2">Alpha-E domain-containing protein</fullName>
    </submittedName>
</protein>
<name>A0ABT5UD77_9GAMM</name>
<dbReference type="InterPro" id="IPR051680">
    <property type="entry name" value="ATP-dep_Glu-Cys_Ligase-2"/>
</dbReference>
<evidence type="ECO:0000313" key="2">
    <source>
        <dbReference type="EMBL" id="MDE1464328.1"/>
    </source>
</evidence>
<gene>
    <name evidence="2" type="ORF">ORQ98_20410</name>
</gene>
<proteinExistence type="predicted"/>
<dbReference type="Pfam" id="PF04168">
    <property type="entry name" value="Alpha-E"/>
    <property type="match status" value="1"/>
</dbReference>
<evidence type="ECO:0000259" key="1">
    <source>
        <dbReference type="Pfam" id="PF04168"/>
    </source>
</evidence>
<organism evidence="2 3">
    <name type="scientific">Spartinivicinus poritis</name>
    <dbReference type="NCBI Taxonomy" id="2994640"/>
    <lineage>
        <taxon>Bacteria</taxon>
        <taxon>Pseudomonadati</taxon>
        <taxon>Pseudomonadota</taxon>
        <taxon>Gammaproteobacteria</taxon>
        <taxon>Oceanospirillales</taxon>
        <taxon>Zooshikellaceae</taxon>
        <taxon>Spartinivicinus</taxon>
    </lineage>
</organism>
<keyword evidence="3" id="KW-1185">Reference proteome</keyword>
<accession>A0ABT5UD77</accession>
<reference evidence="2 3" key="1">
    <citation type="submission" date="2022-11" db="EMBL/GenBank/DDBJ databases">
        <title>Spartinivicinus poritis sp. nov., isolated from scleractinian coral Porites lutea.</title>
        <authorList>
            <person name="Zhang G."/>
            <person name="Cai L."/>
            <person name="Wei Q."/>
        </authorList>
    </citation>
    <scope>NUCLEOTIDE SEQUENCE [LARGE SCALE GENOMIC DNA]</scope>
    <source>
        <strain evidence="2 3">A2-2</strain>
    </source>
</reference>
<dbReference type="InterPro" id="IPR007296">
    <property type="entry name" value="DUF403"/>
</dbReference>
<dbReference type="PANTHER" id="PTHR34595:SF7">
    <property type="entry name" value="SLL1039 PROTEIN"/>
    <property type="match status" value="1"/>
</dbReference>
<dbReference type="RefSeq" id="WP_274690656.1">
    <property type="nucleotide sequence ID" value="NZ_JAPMOU010000032.1"/>
</dbReference>
<sequence>MLSRVAETLYWMARYVERAENIARLVNVNNLLLMDLPKGVSPGWEPLIDIIGTREPFRELYDDFSENSVLEYLIIEKNNPSSILSSLLKARDNTRTVREVIPRQVWEAINSSYYFVKENAQGALSKRGRFFFMKHVVESAHLIFGALDATLNHNLGYTFIRFGSLLERADMTSRIVDVRSARLIHNQTSRPFENIQWMSVLRSLSAYQMYRQQMGVRVRPREVLQFMLKDNLFPRSVLFCLNTLRRLTEDMPNNTDMVDRIEHSINELRAQDAAKLKDTNVLHLYIDELQIDLADIHQQLSEQYFLH</sequence>
<dbReference type="PANTHER" id="PTHR34595">
    <property type="entry name" value="BLR5612 PROTEIN"/>
    <property type="match status" value="1"/>
</dbReference>
<comment type="caution">
    <text evidence="2">The sequence shown here is derived from an EMBL/GenBank/DDBJ whole genome shotgun (WGS) entry which is preliminary data.</text>
</comment>
<evidence type="ECO:0000313" key="3">
    <source>
        <dbReference type="Proteomes" id="UP001528823"/>
    </source>
</evidence>
<feature type="domain" description="DUF403" evidence="1">
    <location>
        <begin position="1"/>
        <end position="305"/>
    </location>
</feature>
<dbReference type="EMBL" id="JAPMOU010000032">
    <property type="protein sequence ID" value="MDE1464328.1"/>
    <property type="molecule type" value="Genomic_DNA"/>
</dbReference>